<sequence length="219" mass="22984">MHAEAEKDAEETATQGTAEEIGLGFAELLALLALQGGPSAQATAELLGVIDYADIPEVLSSGASALVARRFAEVGSTGELLVEGPVAGIAAALGDAERRMDLTLESREWSDRIVLLEAPGIAILLRPRAYGTWWALPQRADLPPAEATFQLIAGHLGEHPDGRVLVERHGVGQGYALSVRAAHDGGWLLGVKMPDSADIAEDPGDDAILLTALRAVRND</sequence>
<protein>
    <submittedName>
        <fullName evidence="1">Uncharacterized protein</fullName>
    </submittedName>
</protein>
<organism evidence="1 2">
    <name type="scientific">Sinomonas humi</name>
    <dbReference type="NCBI Taxonomy" id="1338436"/>
    <lineage>
        <taxon>Bacteria</taxon>
        <taxon>Bacillati</taxon>
        <taxon>Actinomycetota</taxon>
        <taxon>Actinomycetes</taxon>
        <taxon>Micrococcales</taxon>
        <taxon>Micrococcaceae</taxon>
        <taxon>Sinomonas</taxon>
    </lineage>
</organism>
<dbReference type="OrthoDB" id="4858440at2"/>
<dbReference type="Proteomes" id="UP000030982">
    <property type="component" value="Unassembled WGS sequence"/>
</dbReference>
<dbReference type="RefSeq" id="WP_043125067.1">
    <property type="nucleotide sequence ID" value="NZ_JTDL01000138.1"/>
</dbReference>
<evidence type="ECO:0000313" key="2">
    <source>
        <dbReference type="Proteomes" id="UP000030982"/>
    </source>
</evidence>
<proteinExistence type="predicted"/>
<dbReference type="AlphaFoldDB" id="A0A0B2AIS5"/>
<reference evidence="1 2" key="1">
    <citation type="submission" date="2014-09" db="EMBL/GenBank/DDBJ databases">
        <title>Genome sequence of Sinomonas sp. MUSC 117.</title>
        <authorList>
            <person name="Lee L.-H."/>
        </authorList>
    </citation>
    <scope>NUCLEOTIDE SEQUENCE [LARGE SCALE GENOMIC DNA]</scope>
    <source>
        <strain evidence="1 2">MUSC 117</strain>
    </source>
</reference>
<dbReference type="EMBL" id="JTDL01000138">
    <property type="protein sequence ID" value="KHL01793.1"/>
    <property type="molecule type" value="Genomic_DNA"/>
</dbReference>
<evidence type="ECO:0000313" key="1">
    <source>
        <dbReference type="EMBL" id="KHL01793.1"/>
    </source>
</evidence>
<accession>A0A0B2AIS5</accession>
<comment type="caution">
    <text evidence="1">The sequence shown here is derived from an EMBL/GenBank/DDBJ whole genome shotgun (WGS) entry which is preliminary data.</text>
</comment>
<gene>
    <name evidence="1" type="ORF">LK10_14500</name>
</gene>
<name>A0A0B2AIS5_9MICC</name>
<keyword evidence="2" id="KW-1185">Reference proteome</keyword>